<name>A0A2T0PXI6_9ACTN</name>
<feature type="coiled-coil region" evidence="1">
    <location>
        <begin position="81"/>
        <end position="108"/>
    </location>
</feature>
<dbReference type="EMBL" id="PVZC01000008">
    <property type="protein sequence ID" value="PRX96239.1"/>
    <property type="molecule type" value="Genomic_DNA"/>
</dbReference>
<accession>A0A2T0PXI6</accession>
<reference evidence="3 4" key="1">
    <citation type="submission" date="2018-03" db="EMBL/GenBank/DDBJ databases">
        <title>Genomic Encyclopedia of Archaeal and Bacterial Type Strains, Phase II (KMG-II): from individual species to whole genera.</title>
        <authorList>
            <person name="Goeker M."/>
        </authorList>
    </citation>
    <scope>NUCLEOTIDE SEQUENCE [LARGE SCALE GENOMIC DNA]</scope>
    <source>
        <strain evidence="3 4">DSM 45601</strain>
    </source>
</reference>
<feature type="compositionally biased region" description="Basic and acidic residues" evidence="2">
    <location>
        <begin position="145"/>
        <end position="160"/>
    </location>
</feature>
<keyword evidence="1" id="KW-0175">Coiled coil</keyword>
<evidence type="ECO:0000313" key="4">
    <source>
        <dbReference type="Proteomes" id="UP000237846"/>
    </source>
</evidence>
<evidence type="ECO:0000256" key="1">
    <source>
        <dbReference type="SAM" id="Coils"/>
    </source>
</evidence>
<protein>
    <submittedName>
        <fullName evidence="3">Uncharacterized protein</fullName>
    </submittedName>
</protein>
<evidence type="ECO:0000256" key="2">
    <source>
        <dbReference type="SAM" id="MobiDB-lite"/>
    </source>
</evidence>
<proteinExistence type="predicted"/>
<dbReference type="Proteomes" id="UP000237846">
    <property type="component" value="Unassembled WGS sequence"/>
</dbReference>
<dbReference type="AlphaFoldDB" id="A0A2T0PXI6"/>
<gene>
    <name evidence="3" type="ORF">CLV72_108246</name>
</gene>
<organism evidence="3 4">
    <name type="scientific">Allonocardiopsis opalescens</name>
    <dbReference type="NCBI Taxonomy" id="1144618"/>
    <lineage>
        <taxon>Bacteria</taxon>
        <taxon>Bacillati</taxon>
        <taxon>Actinomycetota</taxon>
        <taxon>Actinomycetes</taxon>
        <taxon>Streptosporangiales</taxon>
        <taxon>Allonocardiopsis</taxon>
    </lineage>
</organism>
<keyword evidence="4" id="KW-1185">Reference proteome</keyword>
<comment type="caution">
    <text evidence="3">The sequence shown here is derived from an EMBL/GenBank/DDBJ whole genome shotgun (WGS) entry which is preliminary data.</text>
</comment>
<feature type="region of interest" description="Disordered" evidence="2">
    <location>
        <begin position="132"/>
        <end position="160"/>
    </location>
</feature>
<dbReference type="RefSeq" id="WP_211303106.1">
    <property type="nucleotide sequence ID" value="NZ_PVZC01000008.1"/>
</dbReference>
<evidence type="ECO:0000313" key="3">
    <source>
        <dbReference type="EMBL" id="PRX96239.1"/>
    </source>
</evidence>
<sequence length="160" mass="18139">MTISPAKRRRTEEAIRAAMDRLLRGHIPPGGACDITTLAREADVSRAALYRSYGHLKDEFTRRLNQMHEDGDLPDPRSAQIRRLKDENTRLRDRLHACEQRLAELMELRTSAISRLAAQHDEITQLRRALATRGNVGALPPRPSHKTDASARRNGTKTEE</sequence>